<name>A0A2A6BFC1_PRIPA</name>
<dbReference type="Proteomes" id="UP000005239">
    <property type="component" value="Unassembled WGS sequence"/>
</dbReference>
<proteinExistence type="predicted"/>
<sequence>FRFYDDLLVWTYDITRELEMLRGSTRVDLQHNKEKRGELSLTEASKEKG</sequence>
<protein>
    <submittedName>
        <fullName evidence="1">Uncharacterized protein</fullName>
    </submittedName>
</protein>
<gene>
    <name evidence="1" type="primary">WBGene00275361</name>
</gene>
<accession>A0A8R1USE8</accession>
<evidence type="ECO:0000313" key="1">
    <source>
        <dbReference type="EnsemblMetazoa" id="PPA36992.1"/>
    </source>
</evidence>
<reference evidence="2" key="1">
    <citation type="journal article" date="2008" name="Nat. Genet.">
        <title>The Pristionchus pacificus genome provides a unique perspective on nematode lifestyle and parasitism.</title>
        <authorList>
            <person name="Dieterich C."/>
            <person name="Clifton S.W."/>
            <person name="Schuster L.N."/>
            <person name="Chinwalla A."/>
            <person name="Delehaunty K."/>
            <person name="Dinkelacker I."/>
            <person name="Fulton L."/>
            <person name="Fulton R."/>
            <person name="Godfrey J."/>
            <person name="Minx P."/>
            <person name="Mitreva M."/>
            <person name="Roeseler W."/>
            <person name="Tian H."/>
            <person name="Witte H."/>
            <person name="Yang S.P."/>
            <person name="Wilson R.K."/>
            <person name="Sommer R.J."/>
        </authorList>
    </citation>
    <scope>NUCLEOTIDE SEQUENCE [LARGE SCALE GENOMIC DNA]</scope>
    <source>
        <strain evidence="2">PS312</strain>
    </source>
</reference>
<reference evidence="1" key="2">
    <citation type="submission" date="2022-06" db="UniProtKB">
        <authorList>
            <consortium name="EnsemblMetazoa"/>
        </authorList>
    </citation>
    <scope>IDENTIFICATION</scope>
    <source>
        <strain evidence="1">PS312</strain>
    </source>
</reference>
<dbReference type="EnsemblMetazoa" id="PPA36992.1">
    <property type="protein sequence ID" value="PPA36992.1"/>
    <property type="gene ID" value="WBGene00275361"/>
</dbReference>
<organism evidence="1 2">
    <name type="scientific">Pristionchus pacificus</name>
    <name type="common">Parasitic nematode worm</name>
    <dbReference type="NCBI Taxonomy" id="54126"/>
    <lineage>
        <taxon>Eukaryota</taxon>
        <taxon>Metazoa</taxon>
        <taxon>Ecdysozoa</taxon>
        <taxon>Nematoda</taxon>
        <taxon>Chromadorea</taxon>
        <taxon>Rhabditida</taxon>
        <taxon>Rhabditina</taxon>
        <taxon>Diplogasteromorpha</taxon>
        <taxon>Diplogasteroidea</taxon>
        <taxon>Neodiplogasteridae</taxon>
        <taxon>Pristionchus</taxon>
    </lineage>
</organism>
<accession>A0A2A6BFC1</accession>
<evidence type="ECO:0000313" key="2">
    <source>
        <dbReference type="Proteomes" id="UP000005239"/>
    </source>
</evidence>
<keyword evidence="2" id="KW-1185">Reference proteome</keyword>
<dbReference type="AlphaFoldDB" id="A0A2A6BFC1"/>